<evidence type="ECO:0000256" key="1">
    <source>
        <dbReference type="SAM" id="MobiDB-lite"/>
    </source>
</evidence>
<proteinExistence type="predicted"/>
<evidence type="ECO:0000313" key="2">
    <source>
        <dbReference type="EMBL" id="QEH39316.1"/>
    </source>
</evidence>
<protein>
    <submittedName>
        <fullName evidence="2">Uncharacterized protein</fullName>
    </submittedName>
</protein>
<gene>
    <name evidence="2" type="ORF">OJF2_79310</name>
</gene>
<geneLocation type="plasmid" evidence="3">
    <name>pojf2_2</name>
</geneLocation>
<dbReference type="Proteomes" id="UP000324233">
    <property type="component" value="Plasmid pOJF2_2"/>
</dbReference>
<feature type="compositionally biased region" description="Polar residues" evidence="1">
    <location>
        <begin position="190"/>
        <end position="199"/>
    </location>
</feature>
<keyword evidence="2" id="KW-0614">Plasmid</keyword>
<evidence type="ECO:0000313" key="3">
    <source>
        <dbReference type="Proteomes" id="UP000324233"/>
    </source>
</evidence>
<dbReference type="EMBL" id="CP042999">
    <property type="protein sequence ID" value="QEH39316.1"/>
    <property type="molecule type" value="Genomic_DNA"/>
</dbReference>
<feature type="region of interest" description="Disordered" evidence="1">
    <location>
        <begin position="160"/>
        <end position="199"/>
    </location>
</feature>
<feature type="compositionally biased region" description="Basic and acidic residues" evidence="1">
    <location>
        <begin position="175"/>
        <end position="185"/>
    </location>
</feature>
<keyword evidence="3" id="KW-1185">Reference proteome</keyword>
<name>A0A5B9WFA8_9BACT</name>
<accession>A0A5B9WFA8</accession>
<dbReference type="AlphaFoldDB" id="A0A5B9WFA8"/>
<dbReference type="KEGG" id="agv:OJF2_79310"/>
<reference evidence="2 3" key="1">
    <citation type="submission" date="2019-08" db="EMBL/GenBank/DDBJ databases">
        <title>Deep-cultivation of Planctomycetes and their phenomic and genomic characterization uncovers novel biology.</title>
        <authorList>
            <person name="Wiegand S."/>
            <person name="Jogler M."/>
            <person name="Boedeker C."/>
            <person name="Pinto D."/>
            <person name="Vollmers J."/>
            <person name="Rivas-Marin E."/>
            <person name="Kohn T."/>
            <person name="Peeters S.H."/>
            <person name="Heuer A."/>
            <person name="Rast P."/>
            <person name="Oberbeckmann S."/>
            <person name="Bunk B."/>
            <person name="Jeske O."/>
            <person name="Meyerdierks A."/>
            <person name="Storesund J.E."/>
            <person name="Kallscheuer N."/>
            <person name="Luecker S."/>
            <person name="Lage O.M."/>
            <person name="Pohl T."/>
            <person name="Merkel B.J."/>
            <person name="Hornburger P."/>
            <person name="Mueller R.-W."/>
            <person name="Bruemmer F."/>
            <person name="Labrenz M."/>
            <person name="Spormann A.M."/>
            <person name="Op den Camp H."/>
            <person name="Overmann J."/>
            <person name="Amann R."/>
            <person name="Jetten M.S.M."/>
            <person name="Mascher T."/>
            <person name="Medema M.H."/>
            <person name="Devos D.P."/>
            <person name="Kaster A.-K."/>
            <person name="Ovreas L."/>
            <person name="Rohde M."/>
            <person name="Galperin M.Y."/>
            <person name="Jogler C."/>
        </authorList>
    </citation>
    <scope>NUCLEOTIDE SEQUENCE [LARGE SCALE GENOMIC DNA]</scope>
    <source>
        <strain evidence="2 3">OJF2</strain>
        <plasmid evidence="3">pojf2_2</plasmid>
    </source>
</reference>
<dbReference type="RefSeq" id="WP_148599205.1">
    <property type="nucleotide sequence ID" value="NZ_CP042999.1"/>
</dbReference>
<organism evidence="2 3">
    <name type="scientific">Aquisphaera giovannonii</name>
    <dbReference type="NCBI Taxonomy" id="406548"/>
    <lineage>
        <taxon>Bacteria</taxon>
        <taxon>Pseudomonadati</taxon>
        <taxon>Planctomycetota</taxon>
        <taxon>Planctomycetia</taxon>
        <taxon>Isosphaerales</taxon>
        <taxon>Isosphaeraceae</taxon>
        <taxon>Aquisphaera</taxon>
    </lineage>
</organism>
<sequence length="199" mass="20564">MNRAEARDAWAIEETRRLAALGDRVALAELARIEARERGEPAPTPPVPASSLAGGAVEAGRARLARAGDALVRLGLDPKLRPELRELAATMAALVRRIELVESGEADQAVAGEAEAEAVAEGRAAGAPTARQARGAPGRQSCVHVIGREEAPAAAFQVLGLLGPRPSGPPAGAEPLKRRPPDAGSRRGGRSSQIAHFPG</sequence>